<keyword evidence="1" id="KW-1133">Transmembrane helix</keyword>
<organism evidence="2 3">
    <name type="scientific">Diploscapter pachys</name>
    <dbReference type="NCBI Taxonomy" id="2018661"/>
    <lineage>
        <taxon>Eukaryota</taxon>
        <taxon>Metazoa</taxon>
        <taxon>Ecdysozoa</taxon>
        <taxon>Nematoda</taxon>
        <taxon>Chromadorea</taxon>
        <taxon>Rhabditida</taxon>
        <taxon>Rhabditina</taxon>
        <taxon>Rhabditomorpha</taxon>
        <taxon>Rhabditoidea</taxon>
        <taxon>Rhabditidae</taxon>
        <taxon>Diploscapter</taxon>
    </lineage>
</organism>
<comment type="caution">
    <text evidence="2">The sequence shown here is derived from an EMBL/GenBank/DDBJ whole genome shotgun (WGS) entry which is preliminary data.</text>
</comment>
<sequence length="450" mass="48971">MLAARPAALADVQRDTDKAFPYRCATLAEAHLPRRTGHYLYGLGQAMFAQNLAVVFLRHTPTLAPVTLQWMNRQRQLLQRGLVARSAQCLRQFPGCGGQLQGFAEPGVGRYPQLPAWPREAPVRRFGQTARKDPRRVAMWAKEGGMTLLEVLLAMTVLALGVFAAAALQVRGMQAAESALRDGQALQLAQGMFERVRASGTLEAGEESAWRSRVTQVLGTSAQGLIRRHAGMLELQGAAMKRGQAGAGLVEVLLAVALGALLLVTASQLFGQAYQAWRLQGAAARLQDDARLVLQRLAEDIRMAGMFGCLRLEAADFTDPQAALAFARPIEANADSLTLVGAELPGLLGAPDWTVLTDCRSWAQVLRGQHVPGDALLALPVRRVTYRVRNGSLMFTSNAQHASLVDNVRALRVRHGDGRVDIELLMQDREHRLEQRHAVSVAVRNPGDDA</sequence>
<dbReference type="PROSITE" id="PS00409">
    <property type="entry name" value="PROKAR_NTER_METHYL"/>
    <property type="match status" value="1"/>
</dbReference>
<feature type="transmembrane region" description="Helical" evidence="1">
    <location>
        <begin position="145"/>
        <end position="168"/>
    </location>
</feature>
<proteinExistence type="predicted"/>
<dbReference type="Pfam" id="PF07963">
    <property type="entry name" value="N_methyl"/>
    <property type="match status" value="1"/>
</dbReference>
<dbReference type="EMBL" id="LIAE01008745">
    <property type="protein sequence ID" value="PAV72605.1"/>
    <property type="molecule type" value="Genomic_DNA"/>
</dbReference>
<keyword evidence="3" id="KW-1185">Reference proteome</keyword>
<evidence type="ECO:0000256" key="1">
    <source>
        <dbReference type="SAM" id="Phobius"/>
    </source>
</evidence>
<protein>
    <recommendedName>
        <fullName evidence="4">Prepilin-type N-terminal cleavage/methylation domain-containing protein</fullName>
    </recommendedName>
</protein>
<dbReference type="InterPro" id="IPR012902">
    <property type="entry name" value="N_methyl_site"/>
</dbReference>
<evidence type="ECO:0000313" key="2">
    <source>
        <dbReference type="EMBL" id="PAV72605.1"/>
    </source>
</evidence>
<evidence type="ECO:0008006" key="4">
    <source>
        <dbReference type="Google" id="ProtNLM"/>
    </source>
</evidence>
<evidence type="ECO:0000313" key="3">
    <source>
        <dbReference type="Proteomes" id="UP000218231"/>
    </source>
</evidence>
<dbReference type="Proteomes" id="UP000218231">
    <property type="component" value="Unassembled WGS sequence"/>
</dbReference>
<keyword evidence="1" id="KW-0472">Membrane</keyword>
<accession>A0A2A2KFA1</accession>
<name>A0A2A2KFA1_9BILA</name>
<feature type="transmembrane region" description="Helical" evidence="1">
    <location>
        <begin position="249"/>
        <end position="270"/>
    </location>
</feature>
<gene>
    <name evidence="2" type="ORF">WR25_15752</name>
</gene>
<keyword evidence="1" id="KW-0812">Transmembrane</keyword>
<dbReference type="AlphaFoldDB" id="A0A2A2KFA1"/>
<reference evidence="2 3" key="1">
    <citation type="journal article" date="2017" name="Curr. Biol.">
        <title>Genome architecture and evolution of a unichromosomal asexual nematode.</title>
        <authorList>
            <person name="Fradin H."/>
            <person name="Zegar C."/>
            <person name="Gutwein M."/>
            <person name="Lucas J."/>
            <person name="Kovtun M."/>
            <person name="Corcoran D."/>
            <person name="Baugh L.R."/>
            <person name="Kiontke K."/>
            <person name="Gunsalus K."/>
            <person name="Fitch D.H."/>
            <person name="Piano F."/>
        </authorList>
    </citation>
    <scope>NUCLEOTIDE SEQUENCE [LARGE SCALE GENOMIC DNA]</scope>
    <source>
        <strain evidence="2">PF1309</strain>
    </source>
</reference>